<organism evidence="12 13">
    <name type="scientific">Metabacillus mangrovi</name>
    <dbReference type="NCBI Taxonomy" id="1491830"/>
    <lineage>
        <taxon>Bacteria</taxon>
        <taxon>Bacillati</taxon>
        <taxon>Bacillota</taxon>
        <taxon>Bacilli</taxon>
        <taxon>Bacillales</taxon>
        <taxon>Bacillaceae</taxon>
        <taxon>Metabacillus</taxon>
    </lineage>
</organism>
<dbReference type="PROSITE" id="PS51782">
    <property type="entry name" value="LYSM"/>
    <property type="match status" value="1"/>
</dbReference>
<evidence type="ECO:0000256" key="3">
    <source>
        <dbReference type="ARBA" id="ARBA00022676"/>
    </source>
</evidence>
<dbReference type="CDD" id="cd00118">
    <property type="entry name" value="LysM"/>
    <property type="match status" value="1"/>
</dbReference>
<dbReference type="Gene3D" id="2.40.440.10">
    <property type="entry name" value="L,D-transpeptidase catalytic domain-like"/>
    <property type="match status" value="1"/>
</dbReference>
<proteinExistence type="inferred from homology"/>
<protein>
    <submittedName>
        <fullName evidence="12">L,D-transpeptidase family protein</fullName>
    </submittedName>
</protein>
<dbReference type="Proteomes" id="UP000434639">
    <property type="component" value="Unassembled WGS sequence"/>
</dbReference>
<evidence type="ECO:0000313" key="12">
    <source>
        <dbReference type="EMBL" id="MTH53109.1"/>
    </source>
</evidence>
<keyword evidence="5" id="KW-0378">Hydrolase</keyword>
<evidence type="ECO:0000256" key="2">
    <source>
        <dbReference type="ARBA" id="ARBA00005992"/>
    </source>
</evidence>
<dbReference type="EMBL" id="WMIB01000004">
    <property type="protein sequence ID" value="MTH53109.1"/>
    <property type="molecule type" value="Genomic_DNA"/>
</dbReference>
<dbReference type="Pfam" id="PF01476">
    <property type="entry name" value="LysM"/>
    <property type="match status" value="1"/>
</dbReference>
<name>A0A7X2S3N7_9BACI</name>
<keyword evidence="4" id="KW-0808">Transferase</keyword>
<keyword evidence="8 9" id="KW-0961">Cell wall biogenesis/degradation</keyword>
<sequence>MTYQVKPGETLRSIAKDFRIAPELLAQANGLSVTAALPPGKTITIPGLPEPSSLPYRVAVSRSKRKLGLYRNGVLIKQYPIAVGRILYATPTGNFVIVNRQPNPGGPYGKMWLSLSKTGYGIHGTNNPSSIGQAVSKGCVRMFNKDVLELSAIIQNGTAVSITP</sequence>
<dbReference type="GO" id="GO:0008360">
    <property type="term" value="P:regulation of cell shape"/>
    <property type="evidence" value="ECO:0007669"/>
    <property type="project" value="UniProtKB-UniRule"/>
</dbReference>
<evidence type="ECO:0000256" key="1">
    <source>
        <dbReference type="ARBA" id="ARBA00004752"/>
    </source>
</evidence>
<dbReference type="GO" id="GO:0018104">
    <property type="term" value="P:peptidoglycan-protein cross-linking"/>
    <property type="evidence" value="ECO:0007669"/>
    <property type="project" value="TreeGrafter"/>
</dbReference>
<dbReference type="InterPro" id="IPR038063">
    <property type="entry name" value="Transpep_catalytic_dom"/>
</dbReference>
<reference evidence="12 13" key="1">
    <citation type="journal article" date="2017" name="Int. J. Syst. Evol. Microbiol.">
        <title>Bacillus mangrovi sp. nov., isolated from a sediment sample from a mangrove forest.</title>
        <authorList>
            <person name="Gupta V."/>
            <person name="Singh P.K."/>
            <person name="Korpole S."/>
            <person name="Tanuku N.R.S."/>
            <person name="Pinnaka A.K."/>
        </authorList>
    </citation>
    <scope>NUCLEOTIDE SEQUENCE [LARGE SCALE GENOMIC DNA]</scope>
    <source>
        <strain evidence="12 13">KCTC 33872</strain>
    </source>
</reference>
<dbReference type="PANTHER" id="PTHR30582">
    <property type="entry name" value="L,D-TRANSPEPTIDASE"/>
    <property type="match status" value="1"/>
</dbReference>
<keyword evidence="6 9" id="KW-0133">Cell shape</keyword>
<evidence type="ECO:0000256" key="7">
    <source>
        <dbReference type="ARBA" id="ARBA00022984"/>
    </source>
</evidence>
<dbReference type="InterPro" id="IPR018392">
    <property type="entry name" value="LysM"/>
</dbReference>
<dbReference type="InterPro" id="IPR005490">
    <property type="entry name" value="LD_TPept_cat_dom"/>
</dbReference>
<dbReference type="InterPro" id="IPR036779">
    <property type="entry name" value="LysM_dom_sf"/>
</dbReference>
<dbReference type="AlphaFoldDB" id="A0A7X2S3N7"/>
<dbReference type="SUPFAM" id="SSF141523">
    <property type="entry name" value="L,D-transpeptidase catalytic domain-like"/>
    <property type="match status" value="1"/>
</dbReference>
<comment type="similarity">
    <text evidence="2">Belongs to the YkuD family.</text>
</comment>
<gene>
    <name evidence="12" type="ORF">GKZ89_06760</name>
</gene>
<feature type="active site" description="Proton donor/acceptor" evidence="9">
    <location>
        <position position="123"/>
    </location>
</feature>
<dbReference type="InterPro" id="IPR050979">
    <property type="entry name" value="LD-transpeptidase"/>
</dbReference>
<feature type="domain" description="L,D-TPase catalytic" evidence="11">
    <location>
        <begin position="56"/>
        <end position="163"/>
    </location>
</feature>
<feature type="active site" description="Nucleophile" evidence="9">
    <location>
        <position position="139"/>
    </location>
</feature>
<evidence type="ECO:0000256" key="6">
    <source>
        <dbReference type="ARBA" id="ARBA00022960"/>
    </source>
</evidence>
<evidence type="ECO:0000259" key="10">
    <source>
        <dbReference type="PROSITE" id="PS51782"/>
    </source>
</evidence>
<dbReference type="UniPathway" id="UPA00219"/>
<keyword evidence="13" id="KW-1185">Reference proteome</keyword>
<evidence type="ECO:0000256" key="9">
    <source>
        <dbReference type="PROSITE-ProRule" id="PRU01373"/>
    </source>
</evidence>
<accession>A0A7X2S3N7</accession>
<keyword evidence="7 9" id="KW-0573">Peptidoglycan synthesis</keyword>
<comment type="caution">
    <text evidence="12">The sequence shown here is derived from an EMBL/GenBank/DDBJ whole genome shotgun (WGS) entry which is preliminary data.</text>
</comment>
<evidence type="ECO:0000256" key="8">
    <source>
        <dbReference type="ARBA" id="ARBA00023316"/>
    </source>
</evidence>
<evidence type="ECO:0000256" key="5">
    <source>
        <dbReference type="ARBA" id="ARBA00022801"/>
    </source>
</evidence>
<dbReference type="GO" id="GO:0005576">
    <property type="term" value="C:extracellular region"/>
    <property type="evidence" value="ECO:0007669"/>
    <property type="project" value="TreeGrafter"/>
</dbReference>
<dbReference type="GO" id="GO:0071555">
    <property type="term" value="P:cell wall organization"/>
    <property type="evidence" value="ECO:0007669"/>
    <property type="project" value="UniProtKB-UniRule"/>
</dbReference>
<dbReference type="Pfam" id="PF03734">
    <property type="entry name" value="YkuD"/>
    <property type="match status" value="1"/>
</dbReference>
<dbReference type="GO" id="GO:0016757">
    <property type="term" value="F:glycosyltransferase activity"/>
    <property type="evidence" value="ECO:0007669"/>
    <property type="project" value="UniProtKB-KW"/>
</dbReference>
<dbReference type="Gene3D" id="3.10.350.10">
    <property type="entry name" value="LysM domain"/>
    <property type="match status" value="1"/>
</dbReference>
<dbReference type="RefSeq" id="WP_155111637.1">
    <property type="nucleotide sequence ID" value="NZ_WMIB01000004.1"/>
</dbReference>
<dbReference type="PROSITE" id="PS52029">
    <property type="entry name" value="LD_TPASE"/>
    <property type="match status" value="1"/>
</dbReference>
<dbReference type="SUPFAM" id="SSF54106">
    <property type="entry name" value="LysM domain"/>
    <property type="match status" value="1"/>
</dbReference>
<dbReference type="CDD" id="cd16913">
    <property type="entry name" value="YkuD_like"/>
    <property type="match status" value="1"/>
</dbReference>
<dbReference type="SMART" id="SM00257">
    <property type="entry name" value="LysM"/>
    <property type="match status" value="1"/>
</dbReference>
<dbReference type="PANTHER" id="PTHR30582:SF24">
    <property type="entry name" value="L,D-TRANSPEPTIDASE ERFK_SRFK-RELATED"/>
    <property type="match status" value="1"/>
</dbReference>
<evidence type="ECO:0000313" key="13">
    <source>
        <dbReference type="Proteomes" id="UP000434639"/>
    </source>
</evidence>
<keyword evidence="3" id="KW-0328">Glycosyltransferase</keyword>
<dbReference type="GO" id="GO:0071972">
    <property type="term" value="F:peptidoglycan L,D-transpeptidase activity"/>
    <property type="evidence" value="ECO:0007669"/>
    <property type="project" value="TreeGrafter"/>
</dbReference>
<evidence type="ECO:0000256" key="4">
    <source>
        <dbReference type="ARBA" id="ARBA00022679"/>
    </source>
</evidence>
<dbReference type="OrthoDB" id="9787225at2"/>
<comment type="pathway">
    <text evidence="1 9">Cell wall biogenesis; peptidoglycan biosynthesis.</text>
</comment>
<evidence type="ECO:0000259" key="11">
    <source>
        <dbReference type="PROSITE" id="PS52029"/>
    </source>
</evidence>
<feature type="domain" description="LysM" evidence="10">
    <location>
        <begin position="1"/>
        <end position="45"/>
    </location>
</feature>